<organism evidence="7 8">
    <name type="scientific">Roseospira goensis</name>
    <dbReference type="NCBI Taxonomy" id="391922"/>
    <lineage>
        <taxon>Bacteria</taxon>
        <taxon>Pseudomonadati</taxon>
        <taxon>Pseudomonadota</taxon>
        <taxon>Alphaproteobacteria</taxon>
        <taxon>Rhodospirillales</taxon>
        <taxon>Rhodospirillaceae</taxon>
        <taxon>Roseospira</taxon>
    </lineage>
</organism>
<gene>
    <name evidence="7" type="ORF">GGD88_001299</name>
</gene>
<dbReference type="GO" id="GO:0006355">
    <property type="term" value="P:regulation of DNA-templated transcription"/>
    <property type="evidence" value="ECO:0007669"/>
    <property type="project" value="InterPro"/>
</dbReference>
<evidence type="ECO:0000256" key="1">
    <source>
        <dbReference type="ARBA" id="ARBA00022553"/>
    </source>
</evidence>
<reference evidence="7 8" key="1">
    <citation type="submission" date="2020-08" db="EMBL/GenBank/DDBJ databases">
        <title>Genome sequencing of Purple Non-Sulfur Bacteria from various extreme environments.</title>
        <authorList>
            <person name="Mayer M."/>
        </authorList>
    </citation>
    <scope>NUCLEOTIDE SEQUENCE [LARGE SCALE GENOMIC DNA]</scope>
    <source>
        <strain evidence="7 8">JA135</strain>
    </source>
</reference>
<evidence type="ECO:0000256" key="5">
    <source>
        <dbReference type="SAM" id="MobiDB-lite"/>
    </source>
</evidence>
<dbReference type="PANTHER" id="PTHR48111">
    <property type="entry name" value="REGULATOR OF RPOS"/>
    <property type="match status" value="1"/>
</dbReference>
<dbReference type="AlphaFoldDB" id="A0A7W6RZH3"/>
<dbReference type="Proteomes" id="UP000555728">
    <property type="component" value="Unassembled WGS sequence"/>
</dbReference>
<accession>A0A7W6RZH3</accession>
<dbReference type="PROSITE" id="PS51755">
    <property type="entry name" value="OMPR_PHOB"/>
    <property type="match status" value="1"/>
</dbReference>
<dbReference type="SMART" id="SM00862">
    <property type="entry name" value="Trans_reg_C"/>
    <property type="match status" value="1"/>
</dbReference>
<dbReference type="CDD" id="cd00383">
    <property type="entry name" value="trans_reg_C"/>
    <property type="match status" value="1"/>
</dbReference>
<dbReference type="GO" id="GO:0000156">
    <property type="term" value="F:phosphorelay response regulator activity"/>
    <property type="evidence" value="ECO:0007669"/>
    <property type="project" value="TreeGrafter"/>
</dbReference>
<dbReference type="GO" id="GO:0000976">
    <property type="term" value="F:transcription cis-regulatory region binding"/>
    <property type="evidence" value="ECO:0007669"/>
    <property type="project" value="TreeGrafter"/>
</dbReference>
<keyword evidence="8" id="KW-1185">Reference proteome</keyword>
<feature type="domain" description="OmpR/PhoB-type" evidence="6">
    <location>
        <begin position="168"/>
        <end position="267"/>
    </location>
</feature>
<evidence type="ECO:0000313" key="7">
    <source>
        <dbReference type="EMBL" id="MBB4285580.1"/>
    </source>
</evidence>
<comment type="caution">
    <text evidence="7">The sequence shown here is derived from an EMBL/GenBank/DDBJ whole genome shotgun (WGS) entry which is preliminary data.</text>
</comment>
<dbReference type="GO" id="GO:0005829">
    <property type="term" value="C:cytosol"/>
    <property type="evidence" value="ECO:0007669"/>
    <property type="project" value="TreeGrafter"/>
</dbReference>
<dbReference type="InterPro" id="IPR016032">
    <property type="entry name" value="Sig_transdc_resp-reg_C-effctor"/>
</dbReference>
<dbReference type="InterPro" id="IPR036388">
    <property type="entry name" value="WH-like_DNA-bd_sf"/>
</dbReference>
<dbReference type="RefSeq" id="WP_221237035.1">
    <property type="nucleotide sequence ID" value="NZ_JACIGI010000008.1"/>
</dbReference>
<keyword evidence="3 4" id="KW-0238">DNA-binding</keyword>
<proteinExistence type="predicted"/>
<dbReference type="Gene3D" id="1.10.10.10">
    <property type="entry name" value="Winged helix-like DNA-binding domain superfamily/Winged helix DNA-binding domain"/>
    <property type="match status" value="1"/>
</dbReference>
<dbReference type="Pfam" id="PF00486">
    <property type="entry name" value="Trans_reg_C"/>
    <property type="match status" value="1"/>
</dbReference>
<dbReference type="InterPro" id="IPR039420">
    <property type="entry name" value="WalR-like"/>
</dbReference>
<feature type="DNA-binding region" description="OmpR/PhoB-type" evidence="4">
    <location>
        <begin position="168"/>
        <end position="267"/>
    </location>
</feature>
<keyword evidence="1" id="KW-0597">Phosphoprotein</keyword>
<dbReference type="SUPFAM" id="SSF46894">
    <property type="entry name" value="C-terminal effector domain of the bipartite response regulators"/>
    <property type="match status" value="1"/>
</dbReference>
<dbReference type="EMBL" id="JACIGI010000008">
    <property type="protein sequence ID" value="MBB4285580.1"/>
    <property type="molecule type" value="Genomic_DNA"/>
</dbReference>
<dbReference type="PANTHER" id="PTHR48111:SF40">
    <property type="entry name" value="PHOSPHATE REGULON TRANSCRIPTIONAL REGULATORY PROTEIN PHOB"/>
    <property type="match status" value="1"/>
</dbReference>
<protein>
    <submittedName>
        <fullName evidence="7">DNA-binding response OmpR family regulator</fullName>
    </submittedName>
</protein>
<feature type="region of interest" description="Disordered" evidence="5">
    <location>
        <begin position="1"/>
        <end position="21"/>
    </location>
</feature>
<sequence>MTGKQGSSATQEPCPPAPTAPRLLLIDAAPGPRRALAGHLAVHLGAPGARPAITESLSVEAALALAPGPDSDSGGGGGSAPAWDAALVSAGDTADGCAAVARLRAVAPTLPVLLMLPAGHAAAPWPEGVGCVDRPARLGTLVARLRALLADAETADAPPADTAPAESTGAFGLGPYLCDPGSRTLTDRGTGRTLALTEKEAAILAQLHAAGGPVGRDALLAGVWGYAAGLTTHTLETHIHRLRRKIEPDPRQPTLLRTDEGGYRLGG</sequence>
<keyword evidence="2" id="KW-0902">Two-component regulatory system</keyword>
<evidence type="ECO:0000313" key="8">
    <source>
        <dbReference type="Proteomes" id="UP000555728"/>
    </source>
</evidence>
<evidence type="ECO:0000256" key="3">
    <source>
        <dbReference type="ARBA" id="ARBA00023125"/>
    </source>
</evidence>
<evidence type="ECO:0000259" key="6">
    <source>
        <dbReference type="PROSITE" id="PS51755"/>
    </source>
</evidence>
<name>A0A7W6RZH3_9PROT</name>
<dbReference type="InterPro" id="IPR001867">
    <property type="entry name" value="OmpR/PhoB-type_DNA-bd"/>
</dbReference>
<evidence type="ECO:0000256" key="2">
    <source>
        <dbReference type="ARBA" id="ARBA00023012"/>
    </source>
</evidence>
<evidence type="ECO:0000256" key="4">
    <source>
        <dbReference type="PROSITE-ProRule" id="PRU01091"/>
    </source>
</evidence>
<dbReference type="GO" id="GO:0032993">
    <property type="term" value="C:protein-DNA complex"/>
    <property type="evidence" value="ECO:0007669"/>
    <property type="project" value="TreeGrafter"/>
</dbReference>
<feature type="compositionally biased region" description="Polar residues" evidence="5">
    <location>
        <begin position="1"/>
        <end position="11"/>
    </location>
</feature>